<dbReference type="EMBL" id="SSTD01009390">
    <property type="protein sequence ID" value="TYK14255.1"/>
    <property type="molecule type" value="Genomic_DNA"/>
</dbReference>
<name>A0A5D3CRN1_CUCMM</name>
<evidence type="ECO:0000313" key="5">
    <source>
        <dbReference type="Proteomes" id="UP000321947"/>
    </source>
</evidence>
<reference evidence="4 5" key="1">
    <citation type="submission" date="2019-08" db="EMBL/GenBank/DDBJ databases">
        <title>Draft genome sequences of two oriental melons (Cucumis melo L. var makuwa).</title>
        <authorList>
            <person name="Kwon S.-Y."/>
        </authorList>
    </citation>
    <scope>NUCLEOTIDE SEQUENCE [LARGE SCALE GENOMIC DNA]</scope>
    <source>
        <strain evidence="5">cv. Chang Bougi</strain>
        <strain evidence="4">cv. SW 3</strain>
        <tissue evidence="3">Leaf</tissue>
    </source>
</reference>
<protein>
    <submittedName>
        <fullName evidence="3">Ty1-copia retrotransposon protein</fullName>
    </submittedName>
</protein>
<proteinExistence type="predicted"/>
<sequence length="140" mass="15855">MSIKTSKKVLLDMPKLEPLDGINYRRWSQKLLIFFEQLEVDYVLTTDPPYDPPATTLAPSDPESFIGHSVIAARDMSKQDKRHNGKTSENKRKGRPNQKPAPQANLVEQDDDVIATNVEVLDKHGVLSSPGLNKDFDLWR</sequence>
<evidence type="ECO:0000313" key="2">
    <source>
        <dbReference type="EMBL" id="KAA0042233.1"/>
    </source>
</evidence>
<dbReference type="Proteomes" id="UP000321947">
    <property type="component" value="Unassembled WGS sequence"/>
</dbReference>
<evidence type="ECO:0000313" key="4">
    <source>
        <dbReference type="Proteomes" id="UP000321393"/>
    </source>
</evidence>
<comment type="caution">
    <text evidence="3">The sequence shown here is derived from an EMBL/GenBank/DDBJ whole genome shotgun (WGS) entry which is preliminary data.</text>
</comment>
<dbReference type="EMBL" id="SSTE01016190">
    <property type="protein sequence ID" value="KAA0042233.1"/>
    <property type="molecule type" value="Genomic_DNA"/>
</dbReference>
<gene>
    <name evidence="3" type="ORF">E5676_scaffold1121G00440</name>
    <name evidence="2" type="ORF">E6C27_scaffold824G00080</name>
</gene>
<organism evidence="3 5">
    <name type="scientific">Cucumis melo var. makuwa</name>
    <name type="common">Oriental melon</name>
    <dbReference type="NCBI Taxonomy" id="1194695"/>
    <lineage>
        <taxon>Eukaryota</taxon>
        <taxon>Viridiplantae</taxon>
        <taxon>Streptophyta</taxon>
        <taxon>Embryophyta</taxon>
        <taxon>Tracheophyta</taxon>
        <taxon>Spermatophyta</taxon>
        <taxon>Magnoliopsida</taxon>
        <taxon>eudicotyledons</taxon>
        <taxon>Gunneridae</taxon>
        <taxon>Pentapetalae</taxon>
        <taxon>rosids</taxon>
        <taxon>fabids</taxon>
        <taxon>Cucurbitales</taxon>
        <taxon>Cucurbitaceae</taxon>
        <taxon>Benincaseae</taxon>
        <taxon>Cucumis</taxon>
    </lineage>
</organism>
<accession>A0A5D3CRN1</accession>
<dbReference type="AlphaFoldDB" id="A0A5D3CRN1"/>
<feature type="region of interest" description="Disordered" evidence="1">
    <location>
        <begin position="70"/>
        <end position="111"/>
    </location>
</feature>
<dbReference type="OrthoDB" id="1717187at2759"/>
<evidence type="ECO:0000256" key="1">
    <source>
        <dbReference type="SAM" id="MobiDB-lite"/>
    </source>
</evidence>
<dbReference type="Proteomes" id="UP000321393">
    <property type="component" value="Unassembled WGS sequence"/>
</dbReference>
<evidence type="ECO:0000313" key="3">
    <source>
        <dbReference type="EMBL" id="TYK14255.1"/>
    </source>
</evidence>